<dbReference type="NCBIfam" id="TIGR00996">
    <property type="entry name" value="Mtu_fam_mce"/>
    <property type="match status" value="1"/>
</dbReference>
<evidence type="ECO:0000313" key="6">
    <source>
        <dbReference type="Proteomes" id="UP000309231"/>
    </source>
</evidence>
<feature type="domain" description="Mammalian cell entry C-terminal" evidence="3">
    <location>
        <begin position="111"/>
        <end position="287"/>
    </location>
</feature>
<dbReference type="PANTHER" id="PTHR33371">
    <property type="entry name" value="INTERMEMBRANE PHOSPHOLIPID TRANSPORT SYSTEM BINDING PROTEIN MLAD-RELATED"/>
    <property type="match status" value="1"/>
</dbReference>
<dbReference type="InterPro" id="IPR024516">
    <property type="entry name" value="Mce_C"/>
</dbReference>
<dbReference type="AlphaFoldDB" id="A0A8H2JA96"/>
<evidence type="ECO:0000259" key="3">
    <source>
        <dbReference type="Pfam" id="PF11887"/>
    </source>
</evidence>
<dbReference type="RefSeq" id="WP_029105414.1">
    <property type="nucleotide sequence ID" value="NZ_ANBS01000034.1"/>
</dbReference>
<feature type="region of interest" description="Disordered" evidence="1">
    <location>
        <begin position="402"/>
        <end position="509"/>
    </location>
</feature>
<feature type="compositionally biased region" description="Pro residues" evidence="1">
    <location>
        <begin position="496"/>
        <end position="509"/>
    </location>
</feature>
<evidence type="ECO:0000313" key="5">
    <source>
        <dbReference type="EMBL" id="TLH52222.1"/>
    </source>
</evidence>
<dbReference type="GeneID" id="76724750"/>
<evidence type="ECO:0000256" key="1">
    <source>
        <dbReference type="SAM" id="MobiDB-lite"/>
    </source>
</evidence>
<name>A0A8H2JA96_MYCMU</name>
<keyword evidence="6" id="KW-1185">Reference proteome</keyword>
<dbReference type="InterPro" id="IPR003399">
    <property type="entry name" value="Mce/MlaD"/>
</dbReference>
<dbReference type="Pfam" id="PF02470">
    <property type="entry name" value="MlaD"/>
    <property type="match status" value="1"/>
</dbReference>
<evidence type="ECO:0000259" key="2">
    <source>
        <dbReference type="Pfam" id="PF02470"/>
    </source>
</evidence>
<feature type="compositionally biased region" description="Pro residues" evidence="1">
    <location>
        <begin position="407"/>
        <end position="423"/>
    </location>
</feature>
<dbReference type="PANTHER" id="PTHR33371:SF4">
    <property type="entry name" value="INTERMEMBRANE PHOSPHOLIPID TRANSPORT SYSTEM BINDING PROTEIN MLAD"/>
    <property type="match status" value="1"/>
</dbReference>
<dbReference type="EMBL" id="CP062008">
    <property type="protein sequence ID" value="QPG70795.1"/>
    <property type="molecule type" value="Genomic_DNA"/>
</dbReference>
<gene>
    <name evidence="4" type="ORF">C1S78_007515</name>
    <name evidence="5" type="ORF">C1S78_07510</name>
</gene>
<reference evidence="5" key="1">
    <citation type="submission" date="2018-01" db="EMBL/GenBank/DDBJ databases">
        <title>Comparative genomics of Mycobacterium mucogenicum and Mycobacterium neoaurum clade members emphasizing tRNA and non-coding RNA.</title>
        <authorList>
            <person name="Behra P.R.K."/>
            <person name="Pettersson B.M.F."/>
            <person name="Das S."/>
            <person name="Dasgupta S."/>
            <person name="Kirsebom L.A."/>
        </authorList>
    </citation>
    <scope>NUCLEOTIDE SEQUENCE</scope>
    <source>
        <strain evidence="5">DSM 44124</strain>
    </source>
</reference>
<organism evidence="5">
    <name type="scientific">Mycolicibacterium mucogenicum DSM 44124</name>
    <dbReference type="NCBI Taxonomy" id="1226753"/>
    <lineage>
        <taxon>Bacteria</taxon>
        <taxon>Bacillati</taxon>
        <taxon>Actinomycetota</taxon>
        <taxon>Actinomycetes</taxon>
        <taxon>Mycobacteriales</taxon>
        <taxon>Mycobacteriaceae</taxon>
        <taxon>Mycolicibacterium</taxon>
    </lineage>
</organism>
<sequence length="509" mass="52773">MTRRRLAAAAVVALLVVGGGFLVRHLFFAPRTISALFTEATGIYPGDDVRVAGVKVGTIGAIVPEGTQTRLTLDIDRDVPIPADAKAVIVAQNLVAARYVQLTPVYRHSGPKLGDNAVIPLDRTAVPVEWDEVKTQLTRLATDLGPKSGVSGTSVSRMIDSAANALDGNGQKLHDTITEMAGAARVLAAGSGNMVDIIKSLQTFVTALRDSNQQIVAFQNRLVTLTGVVDGSKSDLDAALKDLSTSIVEVQNFVAGTRDQTAEQVRRLTNVTQNLVDNQMQLKNILHIAPNEFVNAYNIYNPVTGSPVGQFVLNNFSSPVEFICGAIGALENTTAPETAKLCAQYLGPALRLVNFNHLPFGIDPFLMPAASPEDLVYSEARLAPGGGGGSPVPPETDPVLSAYNPGPAVPPFTGRPPGTPPPGADQMLPNALPNPGPNMPPSVWSMLNPAGPVPGPAPQGTPPPLPAEAPAAPVGPPVPAGQIGSDTPLGPGMSAAPPPPAPAEGAPRP</sequence>
<dbReference type="EMBL" id="POTL01000001">
    <property type="protein sequence ID" value="TLH52222.1"/>
    <property type="molecule type" value="Genomic_DNA"/>
</dbReference>
<reference evidence="4 6" key="3">
    <citation type="journal article" date="2019" name="Sci. Rep.">
        <title>Insight into the biology of Mycobacterium mucogenicum and Mycobacterium neoaurum clade members.</title>
        <authorList>
            <person name="Behra P.R.K."/>
            <person name="Pettersson B.M.F."/>
            <person name="Ramesh M."/>
            <person name="Dasgupta S."/>
            <person name="Kirsebom L.A."/>
        </authorList>
    </citation>
    <scope>NUCLEOTIDE SEQUENCE [LARGE SCALE GENOMIC DNA]</scope>
    <source>
        <strain evidence="4 6">DSM 44124</strain>
    </source>
</reference>
<feature type="domain" description="Mce/MlaD" evidence="2">
    <location>
        <begin position="30"/>
        <end position="104"/>
    </location>
</feature>
<dbReference type="InterPro" id="IPR052336">
    <property type="entry name" value="MlaD_Phospholipid_Transporter"/>
</dbReference>
<proteinExistence type="predicted"/>
<accession>A0A8H2JA96</accession>
<dbReference type="KEGG" id="mmuc:C1S78_007515"/>
<dbReference type="Proteomes" id="UP000309231">
    <property type="component" value="Chromosome"/>
</dbReference>
<dbReference type="InterPro" id="IPR005693">
    <property type="entry name" value="Mce"/>
</dbReference>
<reference evidence="4 6" key="2">
    <citation type="journal article" date="2019" name="BMC Evol. Biol.">
        <title>Comparative genomics of Mycobacterium mucogenicum and Mycobacterium neoaurum clade members emphasizing tRNA and non-coding RNA.</title>
        <authorList>
            <person name="Behra P.R.K."/>
            <person name="Pettersson B.M.F."/>
            <person name="Das S."/>
            <person name="Dasgupta S."/>
            <person name="Kirsebom L.A."/>
        </authorList>
    </citation>
    <scope>NUCLEOTIDE SEQUENCE [LARGE SCALE GENOMIC DNA]</scope>
    <source>
        <strain evidence="4 6">DSM 44124</strain>
    </source>
</reference>
<dbReference type="Pfam" id="PF11887">
    <property type="entry name" value="Mce4_CUP1"/>
    <property type="match status" value="1"/>
</dbReference>
<feature type="compositionally biased region" description="Pro residues" evidence="1">
    <location>
        <begin position="451"/>
        <end position="479"/>
    </location>
</feature>
<dbReference type="GO" id="GO:0005576">
    <property type="term" value="C:extracellular region"/>
    <property type="evidence" value="ECO:0007669"/>
    <property type="project" value="TreeGrafter"/>
</dbReference>
<evidence type="ECO:0000313" key="4">
    <source>
        <dbReference type="EMBL" id="QPG70795.1"/>
    </source>
</evidence>
<protein>
    <submittedName>
        <fullName evidence="5">MCE family protein</fullName>
    </submittedName>
</protein>